<feature type="transmembrane region" description="Helical" evidence="1">
    <location>
        <begin position="44"/>
        <end position="64"/>
    </location>
</feature>
<protein>
    <submittedName>
        <fullName evidence="2">Amino acid transporter</fullName>
    </submittedName>
</protein>
<dbReference type="EMBL" id="VDFV01000014">
    <property type="protein sequence ID" value="TNC71429.1"/>
    <property type="molecule type" value="Genomic_DNA"/>
</dbReference>
<feature type="transmembrane region" description="Helical" evidence="1">
    <location>
        <begin position="12"/>
        <end position="38"/>
    </location>
</feature>
<proteinExistence type="predicted"/>
<evidence type="ECO:0000313" key="2">
    <source>
        <dbReference type="EMBL" id="TNC71429.1"/>
    </source>
</evidence>
<keyword evidence="1" id="KW-0812">Transmembrane</keyword>
<keyword evidence="1" id="KW-0472">Membrane</keyword>
<sequence>MSLVRNEQSKLTANYLNGVAIALMAVGGVAPLIAAFYGDRGATPLLFVAVAICILASAVLHFVARQILRGLTP</sequence>
<dbReference type="AlphaFoldDB" id="A0A5C4NG55"/>
<gene>
    <name evidence="2" type="ORF">FHG71_11790</name>
</gene>
<evidence type="ECO:0000313" key="3">
    <source>
        <dbReference type="Proteomes" id="UP000305709"/>
    </source>
</evidence>
<accession>A0A5C4NG55</accession>
<evidence type="ECO:0000256" key="1">
    <source>
        <dbReference type="SAM" id="Phobius"/>
    </source>
</evidence>
<dbReference type="RefSeq" id="WP_139081882.1">
    <property type="nucleotide sequence ID" value="NZ_VDFV01000014.1"/>
</dbReference>
<comment type="caution">
    <text evidence="2">The sequence shown here is derived from an EMBL/GenBank/DDBJ whole genome shotgun (WGS) entry which is preliminary data.</text>
</comment>
<name>A0A5C4NG55_9RHOB</name>
<dbReference type="Proteomes" id="UP000305709">
    <property type="component" value="Unassembled WGS sequence"/>
</dbReference>
<dbReference type="OrthoDB" id="7997654at2"/>
<keyword evidence="1" id="KW-1133">Transmembrane helix</keyword>
<reference evidence="2 3" key="1">
    <citation type="submission" date="2019-06" db="EMBL/GenBank/DDBJ databases">
        <authorList>
            <person name="Jiang L."/>
        </authorList>
    </citation>
    <scope>NUCLEOTIDE SEQUENCE [LARGE SCALE GENOMIC DNA]</scope>
    <source>
        <strain evidence="2 3">YIM 48858</strain>
    </source>
</reference>
<keyword evidence="3" id="KW-1185">Reference proteome</keyword>
<organism evidence="2 3">
    <name type="scientific">Rubellimicrobium roseum</name>
    <dbReference type="NCBI Taxonomy" id="687525"/>
    <lineage>
        <taxon>Bacteria</taxon>
        <taxon>Pseudomonadati</taxon>
        <taxon>Pseudomonadota</taxon>
        <taxon>Alphaproteobacteria</taxon>
        <taxon>Rhodobacterales</taxon>
        <taxon>Roseobacteraceae</taxon>
        <taxon>Rubellimicrobium</taxon>
    </lineage>
</organism>